<dbReference type="AlphaFoldDB" id="A0A8K0I1V6"/>
<keyword evidence="2" id="KW-1185">Reference proteome</keyword>
<dbReference type="GO" id="GO:0009451">
    <property type="term" value="P:RNA modification"/>
    <property type="evidence" value="ECO:0007669"/>
    <property type="project" value="InterPro"/>
</dbReference>
<organism evidence="1 2">
    <name type="scientific">Cocos nucifera</name>
    <name type="common">Coconut palm</name>
    <dbReference type="NCBI Taxonomy" id="13894"/>
    <lineage>
        <taxon>Eukaryota</taxon>
        <taxon>Viridiplantae</taxon>
        <taxon>Streptophyta</taxon>
        <taxon>Embryophyta</taxon>
        <taxon>Tracheophyta</taxon>
        <taxon>Spermatophyta</taxon>
        <taxon>Magnoliopsida</taxon>
        <taxon>Liliopsida</taxon>
        <taxon>Arecaceae</taxon>
        <taxon>Arecoideae</taxon>
        <taxon>Cocoseae</taxon>
        <taxon>Attaleinae</taxon>
        <taxon>Cocos</taxon>
    </lineage>
</organism>
<dbReference type="Proteomes" id="UP000797356">
    <property type="component" value="Chromosome 3"/>
</dbReference>
<dbReference type="Pfam" id="PF20431">
    <property type="entry name" value="E_motif"/>
    <property type="match status" value="1"/>
</dbReference>
<dbReference type="EMBL" id="CM017874">
    <property type="protein sequence ID" value="KAG1334203.1"/>
    <property type="molecule type" value="Genomic_DNA"/>
</dbReference>
<evidence type="ECO:0000313" key="2">
    <source>
        <dbReference type="Proteomes" id="UP000797356"/>
    </source>
</evidence>
<dbReference type="GO" id="GO:0003723">
    <property type="term" value="F:RNA binding"/>
    <property type="evidence" value="ECO:0007669"/>
    <property type="project" value="InterPro"/>
</dbReference>
<name>A0A8K0I1V6_COCNU</name>
<reference evidence="1" key="2">
    <citation type="submission" date="2019-07" db="EMBL/GenBank/DDBJ databases">
        <authorList>
            <person name="Yang Y."/>
            <person name="Bocs S."/>
            <person name="Baudouin L."/>
        </authorList>
    </citation>
    <scope>NUCLEOTIDE SEQUENCE</scope>
    <source>
        <tissue evidence="1">Spear leaf of Hainan Tall coconut</tissue>
    </source>
</reference>
<dbReference type="PANTHER" id="PTHR47926:SF543">
    <property type="entry name" value="(WILD MALAYSIAN BANANA) HYPOTHETICAL PROTEIN"/>
    <property type="match status" value="1"/>
</dbReference>
<reference evidence="1" key="1">
    <citation type="journal article" date="2017" name="Gigascience">
        <title>The genome draft of coconut (Cocos nucifera).</title>
        <authorList>
            <person name="Xiao Y."/>
            <person name="Xu P."/>
            <person name="Fan H."/>
            <person name="Baudouin L."/>
            <person name="Xia W."/>
            <person name="Bocs S."/>
            <person name="Xu J."/>
            <person name="Li Q."/>
            <person name="Guo A."/>
            <person name="Zhou L."/>
            <person name="Li J."/>
            <person name="Wu Y."/>
            <person name="Ma Z."/>
            <person name="Armero A."/>
            <person name="Issali A.E."/>
            <person name="Liu N."/>
            <person name="Peng M."/>
            <person name="Yang Y."/>
        </authorList>
    </citation>
    <scope>NUCLEOTIDE SEQUENCE</scope>
    <source>
        <tissue evidence="1">Spear leaf of Hainan Tall coconut</tissue>
    </source>
</reference>
<accession>A0A8K0I1V6</accession>
<dbReference type="InterPro" id="IPR046960">
    <property type="entry name" value="PPR_At4g14850-like_plant"/>
</dbReference>
<comment type="caution">
    <text evidence="1">The sequence shown here is derived from an EMBL/GenBank/DDBJ whole genome shotgun (WGS) entry which is preliminary data.</text>
</comment>
<gene>
    <name evidence="1" type="ORF">COCNU_03G003220</name>
</gene>
<evidence type="ECO:0000313" key="1">
    <source>
        <dbReference type="EMBL" id="KAG1334203.1"/>
    </source>
</evidence>
<dbReference type="OrthoDB" id="786620at2759"/>
<protein>
    <submittedName>
        <fullName evidence="1">Putative Pentatricopeptide repeat-containing protein</fullName>
    </submittedName>
</protein>
<dbReference type="InterPro" id="IPR046848">
    <property type="entry name" value="E_motif"/>
</dbReference>
<sequence>MACFHSWQCRAFSQASKGIGTITFNPSASMGGALLGACKIQGNIEIEQRIATRLLEMELLDSSVYILLSNIYPAANRWDDVAGEQLYKKGYWL</sequence>
<proteinExistence type="predicted"/>
<dbReference type="PANTHER" id="PTHR47926">
    <property type="entry name" value="PENTATRICOPEPTIDE REPEAT-CONTAINING PROTEIN"/>
    <property type="match status" value="1"/>
</dbReference>